<gene>
    <name evidence="11" type="primary">holA</name>
    <name evidence="11" type="ORF">DCO56_02590</name>
</gene>
<dbReference type="InterPro" id="IPR010372">
    <property type="entry name" value="DNA_pol3_delta_N"/>
</dbReference>
<dbReference type="SUPFAM" id="SSF52540">
    <property type="entry name" value="P-loop containing nucleoside triphosphate hydrolases"/>
    <property type="match status" value="1"/>
</dbReference>
<dbReference type="OrthoDB" id="1172326at2"/>
<dbReference type="InterPro" id="IPR005790">
    <property type="entry name" value="DNA_polIII_delta"/>
</dbReference>
<dbReference type="Gene3D" id="1.10.8.60">
    <property type="match status" value="1"/>
</dbReference>
<comment type="caution">
    <text evidence="11">The sequence shown here is derived from an EMBL/GenBank/DDBJ whole genome shotgun (WGS) entry which is preliminary data.</text>
</comment>
<evidence type="ECO:0000313" key="12">
    <source>
        <dbReference type="Proteomes" id="UP000250831"/>
    </source>
</evidence>
<dbReference type="GO" id="GO:0003887">
    <property type="term" value="F:DNA-directed DNA polymerase activity"/>
    <property type="evidence" value="ECO:0007669"/>
    <property type="project" value="UniProtKB-KW"/>
</dbReference>
<keyword evidence="5" id="KW-0235">DNA replication</keyword>
<evidence type="ECO:0000256" key="1">
    <source>
        <dbReference type="ARBA" id="ARBA00012417"/>
    </source>
</evidence>
<evidence type="ECO:0000259" key="10">
    <source>
        <dbReference type="Pfam" id="PF21694"/>
    </source>
</evidence>
<evidence type="ECO:0000256" key="6">
    <source>
        <dbReference type="ARBA" id="ARBA00022932"/>
    </source>
</evidence>
<dbReference type="GO" id="GO:0006261">
    <property type="term" value="P:DNA-templated DNA replication"/>
    <property type="evidence" value="ECO:0007669"/>
    <property type="project" value="TreeGrafter"/>
</dbReference>
<sequence>MNINPILSDIKNRSFKPVYLLQGEESYFIDTIADALESTVLNEAQKGFDQSVFYGKDIDISTVVNAAKRYPMMSDYQVIIVKEAQELKWKSDTEELLTKYLEHLTPTTILVFCYKHGKFDKRKKIYKVFEKAGLVIDAAKLYDDKVAPWIGGYLKDAGWRIHPQAAALIADYLGNDLAKVSNELDKLMLNVPKSQEISVDDVERNIGISKDFNVFELNTALAKRNALKAYQIVDYFVANPKNNPLVMVVGQVATYFTKILKYHYLIDKSIAAKELGVHPFFLKEYELAARNYNRRKTFDVLNVLKETDLKSKGVNVPSNFNSEEILKEMVYRILN</sequence>
<dbReference type="EC" id="2.7.7.7" evidence="1"/>
<dbReference type="Gene3D" id="1.20.272.10">
    <property type="match status" value="1"/>
</dbReference>
<name>A0A363NYK6_9SPHI</name>
<dbReference type="PANTHER" id="PTHR34388:SF1">
    <property type="entry name" value="DNA POLYMERASE III SUBUNIT DELTA"/>
    <property type="match status" value="1"/>
</dbReference>
<dbReference type="EMBL" id="QCXX01000001">
    <property type="protein sequence ID" value="PUV25879.1"/>
    <property type="molecule type" value="Genomic_DNA"/>
</dbReference>
<dbReference type="Pfam" id="PF21694">
    <property type="entry name" value="DNA_pol3_delta_C"/>
    <property type="match status" value="1"/>
</dbReference>
<evidence type="ECO:0000256" key="3">
    <source>
        <dbReference type="ARBA" id="ARBA00022679"/>
    </source>
</evidence>
<evidence type="ECO:0000256" key="8">
    <source>
        <dbReference type="ARBA" id="ARBA00049244"/>
    </source>
</evidence>
<dbReference type="GO" id="GO:0009360">
    <property type="term" value="C:DNA polymerase III complex"/>
    <property type="evidence" value="ECO:0007669"/>
    <property type="project" value="InterPro"/>
</dbReference>
<accession>A0A363NYK6</accession>
<comment type="similarity">
    <text evidence="7">Belongs to the DNA polymerase HolA subunit family.</text>
</comment>
<proteinExistence type="inferred from homology"/>
<feature type="domain" description="DNA polymerase III delta N-terminal" evidence="9">
    <location>
        <begin position="19"/>
        <end position="137"/>
    </location>
</feature>
<dbReference type="GO" id="GO:0003677">
    <property type="term" value="F:DNA binding"/>
    <property type="evidence" value="ECO:0007669"/>
    <property type="project" value="InterPro"/>
</dbReference>
<dbReference type="InterPro" id="IPR008921">
    <property type="entry name" value="DNA_pol3_clamp-load_cplx_C"/>
</dbReference>
<evidence type="ECO:0000256" key="4">
    <source>
        <dbReference type="ARBA" id="ARBA00022695"/>
    </source>
</evidence>
<keyword evidence="12" id="KW-1185">Reference proteome</keyword>
<evidence type="ECO:0000256" key="5">
    <source>
        <dbReference type="ARBA" id="ARBA00022705"/>
    </source>
</evidence>
<evidence type="ECO:0000256" key="7">
    <source>
        <dbReference type="ARBA" id="ARBA00034754"/>
    </source>
</evidence>
<evidence type="ECO:0000313" key="11">
    <source>
        <dbReference type="EMBL" id="PUV25879.1"/>
    </source>
</evidence>
<dbReference type="InterPro" id="IPR048466">
    <property type="entry name" value="DNA_pol3_delta-like_C"/>
</dbReference>
<dbReference type="Gene3D" id="3.40.50.300">
    <property type="entry name" value="P-loop containing nucleotide triphosphate hydrolases"/>
    <property type="match status" value="1"/>
</dbReference>
<dbReference type="RefSeq" id="WP_108632184.1">
    <property type="nucleotide sequence ID" value="NZ_QCXX01000001.1"/>
</dbReference>
<dbReference type="NCBIfam" id="TIGR01128">
    <property type="entry name" value="holA"/>
    <property type="match status" value="1"/>
</dbReference>
<dbReference type="SUPFAM" id="SSF48019">
    <property type="entry name" value="post-AAA+ oligomerization domain-like"/>
    <property type="match status" value="1"/>
</dbReference>
<dbReference type="InterPro" id="IPR027417">
    <property type="entry name" value="P-loop_NTPase"/>
</dbReference>
<reference evidence="11 12" key="1">
    <citation type="submission" date="2018-04" db="EMBL/GenBank/DDBJ databases">
        <title>Sphingobacterium sp. M46 Genome.</title>
        <authorList>
            <person name="Cheng J."/>
            <person name="Li Y."/>
        </authorList>
    </citation>
    <scope>NUCLEOTIDE SEQUENCE [LARGE SCALE GENOMIC DNA]</scope>
    <source>
        <strain evidence="11 12">M46</strain>
    </source>
</reference>
<keyword evidence="4" id="KW-0548">Nucleotidyltransferase</keyword>
<dbReference type="Proteomes" id="UP000250831">
    <property type="component" value="Unassembled WGS sequence"/>
</dbReference>
<comment type="catalytic activity">
    <reaction evidence="8">
        <text>DNA(n) + a 2'-deoxyribonucleoside 5'-triphosphate = DNA(n+1) + diphosphate</text>
        <dbReference type="Rhea" id="RHEA:22508"/>
        <dbReference type="Rhea" id="RHEA-COMP:17339"/>
        <dbReference type="Rhea" id="RHEA-COMP:17340"/>
        <dbReference type="ChEBI" id="CHEBI:33019"/>
        <dbReference type="ChEBI" id="CHEBI:61560"/>
        <dbReference type="ChEBI" id="CHEBI:173112"/>
        <dbReference type="EC" id="2.7.7.7"/>
    </reaction>
</comment>
<dbReference type="PANTHER" id="PTHR34388">
    <property type="entry name" value="DNA POLYMERASE III SUBUNIT DELTA"/>
    <property type="match status" value="1"/>
</dbReference>
<feature type="domain" description="DNA polymerase III delta subunit-like C-terminal" evidence="10">
    <location>
        <begin position="213"/>
        <end position="320"/>
    </location>
</feature>
<dbReference type="AlphaFoldDB" id="A0A363NYK6"/>
<evidence type="ECO:0000259" key="9">
    <source>
        <dbReference type="Pfam" id="PF06144"/>
    </source>
</evidence>
<protein>
    <recommendedName>
        <fullName evidence="2">DNA polymerase III subunit delta</fullName>
        <ecNumber evidence="1">2.7.7.7</ecNumber>
    </recommendedName>
</protein>
<dbReference type="Pfam" id="PF06144">
    <property type="entry name" value="DNA_pol3_delta"/>
    <property type="match status" value="1"/>
</dbReference>
<keyword evidence="3" id="KW-0808">Transferase</keyword>
<keyword evidence="6" id="KW-0239">DNA-directed DNA polymerase</keyword>
<organism evidence="11 12">
    <name type="scientific">Sphingobacterium athyrii</name>
    <dbReference type="NCBI Taxonomy" id="2152717"/>
    <lineage>
        <taxon>Bacteria</taxon>
        <taxon>Pseudomonadati</taxon>
        <taxon>Bacteroidota</taxon>
        <taxon>Sphingobacteriia</taxon>
        <taxon>Sphingobacteriales</taxon>
        <taxon>Sphingobacteriaceae</taxon>
        <taxon>Sphingobacterium</taxon>
    </lineage>
</organism>
<evidence type="ECO:0000256" key="2">
    <source>
        <dbReference type="ARBA" id="ARBA00017703"/>
    </source>
</evidence>